<dbReference type="AlphaFoldDB" id="A0A1V3WL68"/>
<name>A0A1V3WL68_MYCKA</name>
<organism evidence="1 2">
    <name type="scientific">Mycobacterium kansasii</name>
    <dbReference type="NCBI Taxonomy" id="1768"/>
    <lineage>
        <taxon>Bacteria</taxon>
        <taxon>Bacillati</taxon>
        <taxon>Actinomycetota</taxon>
        <taxon>Actinomycetes</taxon>
        <taxon>Mycobacteriales</taxon>
        <taxon>Mycobacteriaceae</taxon>
        <taxon>Mycobacterium</taxon>
    </lineage>
</organism>
<sequence length="47" mass="5020">MAEPCNSLSSEQPRGFGVVQVTAEKLGLAARGLDLSYYLLPTLRVPA</sequence>
<evidence type="ECO:0000313" key="2">
    <source>
        <dbReference type="Proteomes" id="UP000189229"/>
    </source>
</evidence>
<comment type="caution">
    <text evidence="1">The sequence shown here is derived from an EMBL/GenBank/DDBJ whole genome shotgun (WGS) entry which is preliminary data.</text>
</comment>
<evidence type="ECO:0000313" key="1">
    <source>
        <dbReference type="EMBL" id="OOK67717.1"/>
    </source>
</evidence>
<gene>
    <name evidence="1" type="ORF">BZL30_7592</name>
</gene>
<protein>
    <submittedName>
        <fullName evidence="1">Uncharacterized protein</fullName>
    </submittedName>
</protein>
<accession>A0A1V3WL68</accession>
<dbReference type="EMBL" id="MVBM01000008">
    <property type="protein sequence ID" value="OOK67717.1"/>
    <property type="molecule type" value="Genomic_DNA"/>
</dbReference>
<proteinExistence type="predicted"/>
<dbReference type="Proteomes" id="UP000189229">
    <property type="component" value="Unassembled WGS sequence"/>
</dbReference>
<reference evidence="1 2" key="1">
    <citation type="submission" date="2017-02" db="EMBL/GenBank/DDBJ databases">
        <title>Complete genome sequences of Mycobacterium kansasii strains isolated from rhesus macaques.</title>
        <authorList>
            <person name="Panda A."/>
            <person name="Nagaraj S."/>
            <person name="Zhao X."/>
            <person name="Tettelin H."/>
            <person name="Detolla L.J."/>
        </authorList>
    </citation>
    <scope>NUCLEOTIDE SEQUENCE [LARGE SCALE GENOMIC DNA]</scope>
    <source>
        <strain evidence="1 2">11-3813</strain>
    </source>
</reference>